<dbReference type="Pfam" id="PF02620">
    <property type="entry name" value="YceD"/>
    <property type="match status" value="1"/>
</dbReference>
<feature type="compositionally biased region" description="Basic and acidic residues" evidence="1">
    <location>
        <begin position="1"/>
        <end position="23"/>
    </location>
</feature>
<name>A0ABZ0HRN4_9HYPH</name>
<organism evidence="2 3">
    <name type="scientific">Methylocapsa polymorpha</name>
    <dbReference type="NCBI Taxonomy" id="3080828"/>
    <lineage>
        <taxon>Bacteria</taxon>
        <taxon>Pseudomonadati</taxon>
        <taxon>Pseudomonadota</taxon>
        <taxon>Alphaproteobacteria</taxon>
        <taxon>Hyphomicrobiales</taxon>
        <taxon>Beijerinckiaceae</taxon>
        <taxon>Methylocapsa</taxon>
    </lineage>
</organism>
<dbReference type="Proteomes" id="UP001626536">
    <property type="component" value="Chromosome"/>
</dbReference>
<dbReference type="RefSeq" id="WP_407338908.1">
    <property type="nucleotide sequence ID" value="NZ_CP136862.1"/>
</dbReference>
<evidence type="ECO:0000313" key="2">
    <source>
        <dbReference type="EMBL" id="WOJ89466.1"/>
    </source>
</evidence>
<accession>A0ABZ0HRN4</accession>
<evidence type="ECO:0000313" key="3">
    <source>
        <dbReference type="Proteomes" id="UP001626536"/>
    </source>
</evidence>
<proteinExistence type="predicted"/>
<feature type="region of interest" description="Disordered" evidence="1">
    <location>
        <begin position="1"/>
        <end position="29"/>
    </location>
</feature>
<sequence>MKSRSDPSPRSRKGDAGNAEPRRQTANFSRLLKVEDVPETGIEVSLRADEAECAAIARSDGLVAVAKLEADLDVTRQAGMRFNVSGVLRAQVVQTCVVSLDPFETKIRADIDVDFASAVEAAKLSGVVGTEIDAGDGWADSFGVKRDPPDPIIDGRIDLGALVEEFLVLSLDPYPRKPGASFDETGFSNNPLEKVSPFAVLKKLKEGS</sequence>
<protein>
    <submittedName>
        <fullName evidence="2">DUF177 domain-containing protein</fullName>
    </submittedName>
</protein>
<evidence type="ECO:0000256" key="1">
    <source>
        <dbReference type="SAM" id="MobiDB-lite"/>
    </source>
</evidence>
<keyword evidence="3" id="KW-1185">Reference proteome</keyword>
<dbReference type="EMBL" id="CP136862">
    <property type="protein sequence ID" value="WOJ89466.1"/>
    <property type="molecule type" value="Genomic_DNA"/>
</dbReference>
<dbReference type="InterPro" id="IPR003772">
    <property type="entry name" value="YceD"/>
</dbReference>
<reference evidence="2 3" key="1">
    <citation type="submission" date="2023-10" db="EMBL/GenBank/DDBJ databases">
        <title>Novel methanotroph of the genus Methylocapsa from a subarctic wetland.</title>
        <authorList>
            <person name="Belova S.E."/>
            <person name="Oshkin I.Y."/>
            <person name="Miroshnikov K."/>
            <person name="Dedysh S.N."/>
        </authorList>
    </citation>
    <scope>NUCLEOTIDE SEQUENCE [LARGE SCALE GENOMIC DNA]</scope>
    <source>
        <strain evidence="2 3">RX1</strain>
    </source>
</reference>
<gene>
    <name evidence="2" type="ORF">RZS28_16990</name>
</gene>